<evidence type="ECO:0000259" key="1">
    <source>
        <dbReference type="PROSITE" id="PS51186"/>
    </source>
</evidence>
<evidence type="ECO:0000313" key="3">
    <source>
        <dbReference type="Proteomes" id="UP000682416"/>
    </source>
</evidence>
<dbReference type="GO" id="GO:0016747">
    <property type="term" value="F:acyltransferase activity, transferring groups other than amino-acyl groups"/>
    <property type="evidence" value="ECO:0007669"/>
    <property type="project" value="InterPro"/>
</dbReference>
<evidence type="ECO:0000313" key="2">
    <source>
        <dbReference type="EMBL" id="QVJ00148.1"/>
    </source>
</evidence>
<feature type="domain" description="N-acetyltransferase" evidence="1">
    <location>
        <begin position="11"/>
        <end position="197"/>
    </location>
</feature>
<protein>
    <submittedName>
        <fullName evidence="2">GNAT family N-acetyltransferase</fullName>
    </submittedName>
</protein>
<reference evidence="2" key="1">
    <citation type="submission" date="2021-05" db="EMBL/GenBank/DDBJ databases">
        <authorList>
            <person name="Kaiqin L."/>
            <person name="Jian G."/>
        </authorList>
    </citation>
    <scope>NUCLEOTIDE SEQUENCE</scope>
    <source>
        <strain evidence="2">HDS5</strain>
    </source>
</reference>
<proteinExistence type="predicted"/>
<dbReference type="InterPro" id="IPR000182">
    <property type="entry name" value="GNAT_dom"/>
</dbReference>
<dbReference type="EMBL" id="CP074402">
    <property type="protein sequence ID" value="QVJ00148.1"/>
    <property type="molecule type" value="Genomic_DNA"/>
</dbReference>
<dbReference type="SUPFAM" id="SSF55729">
    <property type="entry name" value="Acyl-CoA N-acyltransferases (Nat)"/>
    <property type="match status" value="1"/>
</dbReference>
<dbReference type="InterPro" id="IPR016181">
    <property type="entry name" value="Acyl_CoA_acyltransferase"/>
</dbReference>
<sequence>MVDGSGETMRIEVRRGDELGEEYRRAIAEVFVEGFGDDLAYFARDPARLTEAVEHMLVLERFHVALIDGRPAALASLTEGDQEAIDHDARTLRGHLGLIKGTIADRVFRTHFQGGTATSRPGRAEIGFVASARRFRGRGAAKAVLNHLLALPGYDEYTLEDIKDNNAPALGLYEHLGFREYRRNPTRHARWSGFDAYVSMRRTTGP</sequence>
<organism evidence="2 3">
    <name type="scientific">Nocardiopsis eucommiae</name>
    <dbReference type="NCBI Taxonomy" id="2831970"/>
    <lineage>
        <taxon>Bacteria</taxon>
        <taxon>Bacillati</taxon>
        <taxon>Actinomycetota</taxon>
        <taxon>Actinomycetes</taxon>
        <taxon>Streptosporangiales</taxon>
        <taxon>Nocardiopsidaceae</taxon>
        <taxon>Nocardiopsis</taxon>
    </lineage>
</organism>
<dbReference type="Pfam" id="PF00583">
    <property type="entry name" value="Acetyltransf_1"/>
    <property type="match status" value="1"/>
</dbReference>
<dbReference type="Proteomes" id="UP000682416">
    <property type="component" value="Chromosome"/>
</dbReference>
<dbReference type="Gene3D" id="3.40.630.30">
    <property type="match status" value="1"/>
</dbReference>
<dbReference type="AlphaFoldDB" id="A0A975L7V7"/>
<keyword evidence="3" id="KW-1185">Reference proteome</keyword>
<dbReference type="KEGG" id="nec:KGD82_14920"/>
<accession>A0A975L7V7</accession>
<name>A0A975L7V7_9ACTN</name>
<dbReference type="PROSITE" id="PS51186">
    <property type="entry name" value="GNAT"/>
    <property type="match status" value="1"/>
</dbReference>
<gene>
    <name evidence="2" type="ORF">KGD82_14920</name>
</gene>